<gene>
    <name evidence="1" type="ORF">AN619_28170</name>
</gene>
<name>A0A140L022_9FIRM</name>
<protein>
    <recommendedName>
        <fullName evidence="3">MazG-like family protein</fullName>
    </recommendedName>
</protein>
<dbReference type="AlphaFoldDB" id="A0A140L022"/>
<organism evidence="1 2">
    <name type="scientific">Thermotalea metallivorans</name>
    <dbReference type="NCBI Taxonomy" id="520762"/>
    <lineage>
        <taxon>Bacteria</taxon>
        <taxon>Bacillati</taxon>
        <taxon>Bacillota</taxon>
        <taxon>Clostridia</taxon>
        <taxon>Peptostreptococcales</taxon>
        <taxon>Thermotaleaceae</taxon>
        <taxon>Thermotalea</taxon>
    </lineage>
</organism>
<dbReference type="RefSeq" id="WP_068557901.1">
    <property type="nucleotide sequence ID" value="NZ_LOEE01000072.1"/>
</dbReference>
<evidence type="ECO:0008006" key="3">
    <source>
        <dbReference type="Google" id="ProtNLM"/>
    </source>
</evidence>
<dbReference type="STRING" id="520762.AN619_28170"/>
<dbReference type="Pfam" id="PF12643">
    <property type="entry name" value="MazG-like"/>
    <property type="match status" value="1"/>
</dbReference>
<dbReference type="EMBL" id="LOEE01000072">
    <property type="protein sequence ID" value="KXG73897.1"/>
    <property type="molecule type" value="Genomic_DNA"/>
</dbReference>
<dbReference type="InterPro" id="IPR025984">
    <property type="entry name" value="DCTPP"/>
</dbReference>
<accession>A0A140L022</accession>
<dbReference type="GO" id="GO:0047429">
    <property type="term" value="F:nucleoside triphosphate diphosphatase activity"/>
    <property type="evidence" value="ECO:0007669"/>
    <property type="project" value="InterPro"/>
</dbReference>
<keyword evidence="2" id="KW-1185">Reference proteome</keyword>
<dbReference type="Proteomes" id="UP000070456">
    <property type="component" value="Unassembled WGS sequence"/>
</dbReference>
<evidence type="ECO:0000313" key="2">
    <source>
        <dbReference type="Proteomes" id="UP000070456"/>
    </source>
</evidence>
<comment type="caution">
    <text evidence="1">The sequence shown here is derived from an EMBL/GenBank/DDBJ whole genome shotgun (WGS) entry which is preliminary data.</text>
</comment>
<dbReference type="OrthoDB" id="2381770at2"/>
<sequence>MAMGDQQIDVTKNIKTIEWLKSELLTTIASLFEILVKGVKGTQDTLIDVLANIILVTYILGKRLGINFATIDMRIDDKIRLGILEQHKVEDWYGDLSNLKQYLDRNRS</sequence>
<reference evidence="1 2" key="1">
    <citation type="submission" date="2015-12" db="EMBL/GenBank/DDBJ databases">
        <title>Draft genome sequence of the thermoanaerobe Thermotalea metallivorans, an isolate from the runoff channel of the Great Artesian Basin, Australia.</title>
        <authorList>
            <person name="Patel B.K."/>
        </authorList>
    </citation>
    <scope>NUCLEOTIDE SEQUENCE [LARGE SCALE GENOMIC DNA]</scope>
    <source>
        <strain evidence="1 2">B2-1</strain>
    </source>
</reference>
<proteinExistence type="predicted"/>
<evidence type="ECO:0000313" key="1">
    <source>
        <dbReference type="EMBL" id="KXG73897.1"/>
    </source>
</evidence>
<dbReference type="GO" id="GO:0009143">
    <property type="term" value="P:nucleoside triphosphate catabolic process"/>
    <property type="evidence" value="ECO:0007669"/>
    <property type="project" value="InterPro"/>
</dbReference>